<organism evidence="4 5">
    <name type="scientific">Aspergillus sclerotialis</name>
    <dbReference type="NCBI Taxonomy" id="2070753"/>
    <lineage>
        <taxon>Eukaryota</taxon>
        <taxon>Fungi</taxon>
        <taxon>Dikarya</taxon>
        <taxon>Ascomycota</taxon>
        <taxon>Pezizomycotina</taxon>
        <taxon>Eurotiomycetes</taxon>
        <taxon>Eurotiomycetidae</taxon>
        <taxon>Eurotiales</taxon>
        <taxon>Aspergillaceae</taxon>
        <taxon>Aspergillus</taxon>
        <taxon>Aspergillus subgen. Polypaecilum</taxon>
    </lineage>
</organism>
<evidence type="ECO:0000313" key="5">
    <source>
        <dbReference type="Proteomes" id="UP000266188"/>
    </source>
</evidence>
<dbReference type="OrthoDB" id="6119954at2759"/>
<gene>
    <name evidence="4" type="ORF">PHISCL_03720</name>
</gene>
<keyword evidence="4" id="KW-0378">Hydrolase</keyword>
<feature type="domain" description="Peptidase M20 dimerisation" evidence="3">
    <location>
        <begin position="185"/>
        <end position="278"/>
    </location>
</feature>
<dbReference type="SUPFAM" id="SSF53187">
    <property type="entry name" value="Zn-dependent exopeptidases"/>
    <property type="match status" value="1"/>
</dbReference>
<name>A0A3A3A3M8_9EURO</name>
<dbReference type="PANTHER" id="PTHR30575">
    <property type="entry name" value="PEPTIDASE M20"/>
    <property type="match status" value="1"/>
</dbReference>
<dbReference type="AlphaFoldDB" id="A0A3A3A3M8"/>
<keyword evidence="5" id="KW-1185">Reference proteome</keyword>
<dbReference type="PIRSF" id="PIRSF037226">
    <property type="entry name" value="Amidohydrolase_ACY1L2_prd"/>
    <property type="match status" value="1"/>
</dbReference>
<dbReference type="GO" id="GO:0016805">
    <property type="term" value="F:dipeptidase activity"/>
    <property type="evidence" value="ECO:0007669"/>
    <property type="project" value="InterPro"/>
</dbReference>
<dbReference type="Gene3D" id="3.40.630.10">
    <property type="entry name" value="Zn peptidases"/>
    <property type="match status" value="1"/>
</dbReference>
<dbReference type="SUPFAM" id="SSF55031">
    <property type="entry name" value="Bacterial exopeptidase dimerisation domain"/>
    <property type="match status" value="1"/>
</dbReference>
<evidence type="ECO:0000259" key="3">
    <source>
        <dbReference type="Pfam" id="PF07687"/>
    </source>
</evidence>
<accession>A0A3A3A3M8</accession>
<dbReference type="InterPro" id="IPR052030">
    <property type="entry name" value="Peptidase_M20/M20A_hydrolases"/>
</dbReference>
<dbReference type="InterPro" id="IPR017144">
    <property type="entry name" value="Xaa-Arg_dipeptidase"/>
</dbReference>
<dbReference type="CDD" id="cd05672">
    <property type="entry name" value="M20_ACY1L2-like"/>
    <property type="match status" value="1"/>
</dbReference>
<comment type="similarity">
    <text evidence="1 2">Belongs to the peptidase M20A family.</text>
</comment>
<dbReference type="PANTHER" id="PTHR30575:SF8">
    <property type="entry name" value="PEPTIDASE M20 DOMAIN-CONTAINING PROTEIN 2"/>
    <property type="match status" value="1"/>
</dbReference>
<evidence type="ECO:0000313" key="4">
    <source>
        <dbReference type="EMBL" id="RJE23961.1"/>
    </source>
</evidence>
<dbReference type="InterPro" id="IPR011650">
    <property type="entry name" value="Peptidase_M20_dimer"/>
</dbReference>
<dbReference type="InterPro" id="IPR036264">
    <property type="entry name" value="Bact_exopeptidase_dim_dom"/>
</dbReference>
<dbReference type="Pfam" id="PF07687">
    <property type="entry name" value="M20_dimer"/>
    <property type="match status" value="1"/>
</dbReference>
<dbReference type="InterPro" id="IPR002933">
    <property type="entry name" value="Peptidase_M20"/>
</dbReference>
<reference evidence="5" key="1">
    <citation type="submission" date="2017-02" db="EMBL/GenBank/DDBJ databases">
        <authorList>
            <person name="Tafer H."/>
            <person name="Lopandic K."/>
        </authorList>
    </citation>
    <scope>NUCLEOTIDE SEQUENCE [LARGE SCALE GENOMIC DNA]</scope>
    <source>
        <strain evidence="5">CBS 366.77</strain>
    </source>
</reference>
<dbReference type="InterPro" id="IPR017439">
    <property type="entry name" value="Amidohydrolase"/>
</dbReference>
<dbReference type="Pfam" id="PF01546">
    <property type="entry name" value="Peptidase_M20"/>
    <property type="match status" value="1"/>
</dbReference>
<protein>
    <recommendedName>
        <fullName evidence="2">Peptidase M20 domain-containing protein 2</fullName>
    </recommendedName>
</protein>
<proteinExistence type="inferred from homology"/>
<sequence length="408" mass="44431">MGSTLNMEDVKSSVDSVLEELLTSLRELNREIWSNPETAYEEHRAHNTICDFLEKLGFSVTRHAYGLDTAFEARSGNGGRLINFNAEYDALPGIGHACGHNLITTSSVAAFLALSLCLKKLGVPGRTQLLGTPAEENGGGKAKLIEAGAYKGVDISLMAHPGPMRLFPGQTQDSVAGVLMNARKEIHCEFTGKSAHAGGNPWEGVNALDALVSSYNNVAVLRQQIQPDERIHCAFLDTPKVANVIPSYTKAYWQVRSPTLKGLNKLMVRVRNCIEAAALSSGCQVKIVEDGLYTDIRLNDTLCELYKVHMEKYGKSVLKSLEKVMTGSSDIGNVSYIVPTLHTMFGIPAEPGSFPHHPTFASAAGTDEAHSEAVIVGKSLAMIGWDMIHDDNLYEKARSQWESIIKED</sequence>
<dbReference type="NCBIfam" id="TIGR01891">
    <property type="entry name" value="amidohydrolases"/>
    <property type="match status" value="1"/>
</dbReference>
<comment type="caution">
    <text evidence="4">The sequence shown here is derived from an EMBL/GenBank/DDBJ whole genome shotgun (WGS) entry which is preliminary data.</text>
</comment>
<dbReference type="Proteomes" id="UP000266188">
    <property type="component" value="Unassembled WGS sequence"/>
</dbReference>
<dbReference type="EMBL" id="MVGC01000099">
    <property type="protein sequence ID" value="RJE23961.1"/>
    <property type="molecule type" value="Genomic_DNA"/>
</dbReference>
<dbReference type="Gene3D" id="3.30.70.360">
    <property type="match status" value="1"/>
</dbReference>
<evidence type="ECO:0000256" key="1">
    <source>
        <dbReference type="ARBA" id="ARBA00006247"/>
    </source>
</evidence>
<evidence type="ECO:0000256" key="2">
    <source>
        <dbReference type="PIRNR" id="PIRNR037226"/>
    </source>
</evidence>
<dbReference type="FunFam" id="3.30.70.360:FF:000004">
    <property type="entry name" value="Peptidase M20 domain-containing protein 2"/>
    <property type="match status" value="1"/>
</dbReference>